<organism evidence="2 3">
    <name type="scientific">Stylosanthes scabra</name>
    <dbReference type="NCBI Taxonomy" id="79078"/>
    <lineage>
        <taxon>Eukaryota</taxon>
        <taxon>Viridiplantae</taxon>
        <taxon>Streptophyta</taxon>
        <taxon>Embryophyta</taxon>
        <taxon>Tracheophyta</taxon>
        <taxon>Spermatophyta</taxon>
        <taxon>Magnoliopsida</taxon>
        <taxon>eudicotyledons</taxon>
        <taxon>Gunneridae</taxon>
        <taxon>Pentapetalae</taxon>
        <taxon>rosids</taxon>
        <taxon>fabids</taxon>
        <taxon>Fabales</taxon>
        <taxon>Fabaceae</taxon>
        <taxon>Papilionoideae</taxon>
        <taxon>50 kb inversion clade</taxon>
        <taxon>dalbergioids sensu lato</taxon>
        <taxon>Dalbergieae</taxon>
        <taxon>Pterocarpus clade</taxon>
        <taxon>Stylosanthes</taxon>
    </lineage>
</organism>
<proteinExistence type="predicted"/>
<name>A0ABU6Z6X2_9FABA</name>
<evidence type="ECO:0000313" key="2">
    <source>
        <dbReference type="EMBL" id="MED6217672.1"/>
    </source>
</evidence>
<evidence type="ECO:0000256" key="1">
    <source>
        <dbReference type="SAM" id="MobiDB-lite"/>
    </source>
</evidence>
<keyword evidence="3" id="KW-1185">Reference proteome</keyword>
<comment type="caution">
    <text evidence="2">The sequence shown here is derived from an EMBL/GenBank/DDBJ whole genome shotgun (WGS) entry which is preliminary data.</text>
</comment>
<dbReference type="Proteomes" id="UP001341840">
    <property type="component" value="Unassembled WGS sequence"/>
</dbReference>
<evidence type="ECO:0000313" key="3">
    <source>
        <dbReference type="Proteomes" id="UP001341840"/>
    </source>
</evidence>
<feature type="compositionally biased region" description="Basic and acidic residues" evidence="1">
    <location>
        <begin position="31"/>
        <end position="50"/>
    </location>
</feature>
<dbReference type="EMBL" id="JASCZI010271922">
    <property type="protein sequence ID" value="MED6217672.1"/>
    <property type="molecule type" value="Genomic_DNA"/>
</dbReference>
<feature type="region of interest" description="Disordered" evidence="1">
    <location>
        <begin position="20"/>
        <end position="65"/>
    </location>
</feature>
<accession>A0ABU6Z6X2</accession>
<sequence>MTRGCSGLVAIDTSAASKKMVNTRGGGLRCGSEKQTGRKRTHLEGGDAKRRQQASSGASGVGLRRSLLRWNRDEEKNVLVEVVSEVDIGKVAGKLEKGAVEHERK</sequence>
<reference evidence="2 3" key="1">
    <citation type="journal article" date="2023" name="Plants (Basel)">
        <title>Bridging the Gap: Combining Genomics and Transcriptomics Approaches to Understand Stylosanthes scabra, an Orphan Legume from the Brazilian Caatinga.</title>
        <authorList>
            <person name="Ferreira-Neto J.R.C."/>
            <person name="da Silva M.D."/>
            <person name="Binneck E."/>
            <person name="de Melo N.F."/>
            <person name="da Silva R.H."/>
            <person name="de Melo A.L.T.M."/>
            <person name="Pandolfi V."/>
            <person name="Bustamante F.O."/>
            <person name="Brasileiro-Vidal A.C."/>
            <person name="Benko-Iseppon A.M."/>
        </authorList>
    </citation>
    <scope>NUCLEOTIDE SEQUENCE [LARGE SCALE GENOMIC DNA]</scope>
    <source>
        <tissue evidence="2">Leaves</tissue>
    </source>
</reference>
<protein>
    <submittedName>
        <fullName evidence="2">Uncharacterized protein</fullName>
    </submittedName>
</protein>
<gene>
    <name evidence="2" type="ORF">PIB30_019803</name>
</gene>